<dbReference type="Proteomes" id="UP001305779">
    <property type="component" value="Unassembled WGS sequence"/>
</dbReference>
<evidence type="ECO:0000313" key="5">
    <source>
        <dbReference type="EMBL" id="KAK4494643.1"/>
    </source>
</evidence>
<feature type="domain" description="3-octaprenyl-4-hydroxybenzoate carboxy-lyase-like N-terminal" evidence="3">
    <location>
        <begin position="25"/>
        <end position="115"/>
    </location>
</feature>
<comment type="subunit">
    <text evidence="1">Homodimer. May form higher order oligomers.</text>
</comment>
<comment type="caution">
    <text evidence="5">The sequence shown here is derived from an EMBL/GenBank/DDBJ whole genome shotgun (WGS) entry which is preliminary data.</text>
</comment>
<feature type="active site" description="Proton donor" evidence="1">
    <location>
        <position position="293"/>
    </location>
</feature>
<sequence>MKSEKSHHTSESNQTEPHLNFRAFVEALKQDNDLVEINEEIDPHLEAGAVIRKACETDDKAQLFNNLKGAHPDGFFRILGAPASLRHDPKQQWGRIARHLALPPTASMKDILDKMLSASHAKPIPPRIVEDGPVKENKLRAGDFDLNTLPAPLLHQADGGKFIQTMGMDILQSPDGKWTNWSISRAMVLDSNNLVGLIVPTQHIGLIHKMWSDQGKDTPYAIAFGAPPAAIMAASMPIPDGVSEAGWTGAISGQALDVVKCETNDLYVPANAEIVFEGTICATRREPEGPFGEMHGYVFPGDAKPEPVFKVNMITYRHGAILPVSSCGRITDETHTMLGALCAAEIGQLCRDADIPISDAFSPFETQVTWVVLKVDIKKLASMSIGPQEFRQKVGDLIFLHNKAGNVIHRLMLVGPDIDIYNFKDVAYAFTTRCRPSHDETFYEDCYGFNLIPYMGHGFGPHDRGGKVVSDALMPSEYKGEQNFQQASFLHSYPPELQESVNARWSKWGFRD</sequence>
<organism evidence="5 6">
    <name type="scientific">Zasmidium cellare</name>
    <name type="common">Wine cellar mold</name>
    <name type="synonym">Racodium cellare</name>
    <dbReference type="NCBI Taxonomy" id="395010"/>
    <lineage>
        <taxon>Eukaryota</taxon>
        <taxon>Fungi</taxon>
        <taxon>Dikarya</taxon>
        <taxon>Ascomycota</taxon>
        <taxon>Pezizomycotina</taxon>
        <taxon>Dothideomycetes</taxon>
        <taxon>Dothideomycetidae</taxon>
        <taxon>Mycosphaerellales</taxon>
        <taxon>Mycosphaerellaceae</taxon>
        <taxon>Zasmidium</taxon>
    </lineage>
</organism>
<comment type="subcellular location">
    <subcellularLocation>
        <location evidence="1">Cytoplasm</location>
    </subcellularLocation>
</comment>
<protein>
    <recommendedName>
        <fullName evidence="1">Ferulic acid decarboxylase 1</fullName>
        <ecNumber evidence="1">4.1.1.102</ecNumber>
    </recommendedName>
    <alternativeName>
        <fullName evidence="1">Phenacrylate decarboxylase</fullName>
    </alternativeName>
</protein>
<keyword evidence="1" id="KW-0963">Cytoplasm</keyword>
<keyword evidence="1" id="KW-0479">Metal-binding</keyword>
<dbReference type="PANTHER" id="PTHR30108">
    <property type="entry name" value="3-OCTAPRENYL-4-HYDROXYBENZOATE CARBOXY-LYASE-RELATED"/>
    <property type="match status" value="1"/>
</dbReference>
<keyword evidence="1" id="KW-0464">Manganese</keyword>
<comment type="catalytic activity">
    <reaction evidence="1">
        <text>(E)-cinnamate + H(+) = styrene + CO2</text>
        <dbReference type="Rhea" id="RHEA:46920"/>
        <dbReference type="ChEBI" id="CHEBI:15378"/>
        <dbReference type="ChEBI" id="CHEBI:15669"/>
        <dbReference type="ChEBI" id="CHEBI:16526"/>
        <dbReference type="ChEBI" id="CHEBI:27452"/>
        <dbReference type="EC" id="4.1.1.102"/>
    </reaction>
</comment>
<keyword evidence="1" id="KW-0456">Lyase</keyword>
<accession>A0ABR0DZQ3</accession>
<gene>
    <name evidence="1" type="primary">FDC1</name>
    <name evidence="5" type="ORF">PRZ48_013999</name>
</gene>
<dbReference type="InterPro" id="IPR048304">
    <property type="entry name" value="UbiD_Rift_dom"/>
</dbReference>
<evidence type="ECO:0000259" key="2">
    <source>
        <dbReference type="Pfam" id="PF01977"/>
    </source>
</evidence>
<dbReference type="Pfam" id="PF20696">
    <property type="entry name" value="UbiD_C"/>
    <property type="match status" value="1"/>
</dbReference>
<feature type="binding site" evidence="1">
    <location>
        <position position="203"/>
    </location>
    <ligand>
        <name>Mn(2+)</name>
        <dbReference type="ChEBI" id="CHEBI:29035"/>
    </ligand>
</feature>
<comment type="catalytic activity">
    <reaction evidence="1">
        <text>(E)-ferulate + H(+) = 2-methoxy-4-vinylphenol + CO2</text>
        <dbReference type="Rhea" id="RHEA:33807"/>
        <dbReference type="ChEBI" id="CHEBI:15378"/>
        <dbReference type="ChEBI" id="CHEBI:16526"/>
        <dbReference type="ChEBI" id="CHEBI:29749"/>
        <dbReference type="ChEBI" id="CHEBI:42438"/>
        <dbReference type="EC" id="4.1.1.102"/>
    </reaction>
</comment>
<dbReference type="HAMAP" id="MF_01983">
    <property type="entry name" value="UbiD_FDC"/>
    <property type="match status" value="1"/>
</dbReference>
<comment type="similarity">
    <text evidence="1">Belongs to the UbiD family. UbiD-like/FDC subfamily.</text>
</comment>
<dbReference type="Pfam" id="PF20695">
    <property type="entry name" value="UbiD_N"/>
    <property type="match status" value="1"/>
</dbReference>
<dbReference type="EC" id="4.1.1.102" evidence="1"/>
<feature type="binding site" evidence="1">
    <location>
        <position position="180"/>
    </location>
    <ligand>
        <name>Mn(2+)</name>
        <dbReference type="ChEBI" id="CHEBI:29035"/>
    </ligand>
</feature>
<dbReference type="NCBIfam" id="TIGR00148">
    <property type="entry name" value="UbiD family decarboxylase"/>
    <property type="match status" value="1"/>
</dbReference>
<dbReference type="InterPro" id="IPR032903">
    <property type="entry name" value="FDC-like"/>
</dbReference>
<comment type="catalytic activity">
    <reaction evidence="1">
        <text>(E)-4-coumarate + H(+) = 4-vinylphenol + CO2</text>
        <dbReference type="Rhea" id="RHEA:33227"/>
        <dbReference type="ChEBI" id="CHEBI:1883"/>
        <dbReference type="ChEBI" id="CHEBI:12876"/>
        <dbReference type="ChEBI" id="CHEBI:15378"/>
        <dbReference type="ChEBI" id="CHEBI:16526"/>
        <dbReference type="EC" id="4.1.1.102"/>
    </reaction>
</comment>
<dbReference type="SUPFAM" id="SSF143968">
    <property type="entry name" value="UbiD C-terminal domain-like"/>
    <property type="match status" value="1"/>
</dbReference>
<dbReference type="Gene3D" id="3.40.1670.10">
    <property type="entry name" value="UbiD C-terminal domain-like"/>
    <property type="match status" value="1"/>
</dbReference>
<feature type="domain" description="3-octaprenyl-4-hydroxybenzoate carboxy-lyase-like C-terminal" evidence="4">
    <location>
        <begin position="335"/>
        <end position="472"/>
    </location>
</feature>
<keyword evidence="1" id="KW-0210">Decarboxylase</keyword>
<keyword evidence="6" id="KW-1185">Reference proteome</keyword>
<evidence type="ECO:0000313" key="6">
    <source>
        <dbReference type="Proteomes" id="UP001305779"/>
    </source>
</evidence>
<comment type="cofactor">
    <cofactor evidence="1">
        <name>Mn(2+)</name>
        <dbReference type="ChEBI" id="CHEBI:29035"/>
    </cofactor>
</comment>
<dbReference type="PANTHER" id="PTHR30108:SF17">
    <property type="entry name" value="FERULIC ACID DECARBOXYLASE 1"/>
    <property type="match status" value="1"/>
</dbReference>
<evidence type="ECO:0000256" key="1">
    <source>
        <dbReference type="HAMAP-Rule" id="MF_03196"/>
    </source>
</evidence>
<dbReference type="InterPro" id="IPR049383">
    <property type="entry name" value="UbiD-like_N"/>
</dbReference>
<name>A0ABR0DZQ3_ZASCE</name>
<comment type="function">
    <text evidence="1">Catalyzes the reversible decarboxylation of aromatic carboxylic acids like ferulic acid, p-coumaric acid or cinnamic acid, producing the corresponding vinyl derivatives 4-vinylphenol, 4-vinylguaiacol, and styrene, respectively, which play the role of aroma metabolites.</text>
</comment>
<feature type="binding site" evidence="1">
    <location>
        <position position="244"/>
    </location>
    <ligand>
        <name>prenylated FMN</name>
        <dbReference type="ChEBI" id="CHEBI:87746"/>
    </ligand>
</feature>
<dbReference type="Gene3D" id="1.20.5.4570">
    <property type="match status" value="1"/>
</dbReference>
<feature type="binding site" evidence="1">
    <location>
        <begin position="202"/>
        <end position="203"/>
    </location>
    <ligand>
        <name>prenylated FMN</name>
        <dbReference type="ChEBI" id="CHEBI:87746"/>
    </ligand>
</feature>
<feature type="binding site" evidence="1">
    <location>
        <position position="403"/>
    </location>
    <ligand>
        <name>prenylated FMN</name>
        <dbReference type="ChEBI" id="CHEBI:87746"/>
    </ligand>
</feature>
<evidence type="ECO:0000259" key="3">
    <source>
        <dbReference type="Pfam" id="PF20695"/>
    </source>
</evidence>
<dbReference type="InterPro" id="IPR049381">
    <property type="entry name" value="UbiD-like_C"/>
</dbReference>
<proteinExistence type="inferred from homology"/>
<comment type="cofactor">
    <cofactor evidence="1">
        <name>prenylated FMN</name>
        <dbReference type="ChEBI" id="CHEBI:87746"/>
    </cofactor>
    <text evidence="1">Binds 1 prenylated FMN per subunit.</text>
</comment>
<feature type="domain" description="3-octaprenyl-4-hydroxybenzoate carboxy-lyase-like Rift-related" evidence="2">
    <location>
        <begin position="129"/>
        <end position="329"/>
    </location>
</feature>
<feature type="binding site" evidence="1">
    <location>
        <begin position="180"/>
        <end position="185"/>
    </location>
    <ligand>
        <name>prenylated FMN</name>
        <dbReference type="ChEBI" id="CHEBI:87746"/>
    </ligand>
</feature>
<dbReference type="InterPro" id="IPR002830">
    <property type="entry name" value="UbiD"/>
</dbReference>
<feature type="binding site" evidence="1">
    <location>
        <position position="244"/>
    </location>
    <ligand>
        <name>Mn(2+)</name>
        <dbReference type="ChEBI" id="CHEBI:29035"/>
    </ligand>
</feature>
<dbReference type="Pfam" id="PF01977">
    <property type="entry name" value="UbiD"/>
    <property type="match status" value="1"/>
</dbReference>
<dbReference type="SUPFAM" id="SSF50475">
    <property type="entry name" value="FMN-binding split barrel"/>
    <property type="match status" value="1"/>
</dbReference>
<reference evidence="5 6" key="1">
    <citation type="journal article" date="2023" name="G3 (Bethesda)">
        <title>A chromosome-level genome assembly of Zasmidium syzygii isolated from banana leaves.</title>
        <authorList>
            <person name="van Westerhoven A.C."/>
            <person name="Mehrabi R."/>
            <person name="Talebi R."/>
            <person name="Steentjes M.B.F."/>
            <person name="Corcolon B."/>
            <person name="Chong P.A."/>
            <person name="Kema G.H.J."/>
            <person name="Seidl M.F."/>
        </authorList>
    </citation>
    <scope>NUCLEOTIDE SEQUENCE [LARGE SCALE GENOMIC DNA]</scope>
    <source>
        <strain evidence="5 6">P124</strain>
    </source>
</reference>
<dbReference type="EMBL" id="JAXOVC010000013">
    <property type="protein sequence ID" value="KAK4494643.1"/>
    <property type="molecule type" value="Genomic_DNA"/>
</dbReference>
<evidence type="ECO:0000259" key="4">
    <source>
        <dbReference type="Pfam" id="PF20696"/>
    </source>
</evidence>